<evidence type="ECO:0000256" key="5">
    <source>
        <dbReference type="SAM" id="Phobius"/>
    </source>
</evidence>
<feature type="transmembrane region" description="Helical" evidence="5">
    <location>
        <begin position="475"/>
        <end position="495"/>
    </location>
</feature>
<evidence type="ECO:0000259" key="7">
    <source>
        <dbReference type="Pfam" id="PF12537"/>
    </source>
</evidence>
<evidence type="ECO:0008006" key="10">
    <source>
        <dbReference type="Google" id="ProtNLM"/>
    </source>
</evidence>
<dbReference type="InterPro" id="IPR022535">
    <property type="entry name" value="Golgi_pH-regulator_cons_dom"/>
</dbReference>
<keyword evidence="2 5" id="KW-0812">Transmembrane</keyword>
<feature type="transmembrane region" description="Helical" evidence="5">
    <location>
        <begin position="35"/>
        <end position="58"/>
    </location>
</feature>
<dbReference type="OMA" id="FSVYCVY"/>
<feature type="domain" description="Golgi pH regulator conserved" evidence="7">
    <location>
        <begin position="233"/>
        <end position="297"/>
    </location>
</feature>
<feature type="transmembrane region" description="Helical" evidence="5">
    <location>
        <begin position="104"/>
        <end position="124"/>
    </location>
</feature>
<dbReference type="GO" id="GO:0016020">
    <property type="term" value="C:membrane"/>
    <property type="evidence" value="ECO:0007669"/>
    <property type="project" value="UniProtKB-SubCell"/>
</dbReference>
<keyword evidence="4 5" id="KW-0472">Membrane</keyword>
<gene>
    <name evidence="8" type="ORF">H072_1924</name>
</gene>
<feature type="transmembrane region" description="Helical" evidence="5">
    <location>
        <begin position="185"/>
        <end position="204"/>
    </location>
</feature>
<dbReference type="PANTHER" id="PTHR15948">
    <property type="entry name" value="G-PROTEIN COUPLED RECEPTOR 89-RELATED"/>
    <property type="match status" value="1"/>
</dbReference>
<proteinExistence type="predicted"/>
<feature type="transmembrane region" description="Helical" evidence="5">
    <location>
        <begin position="440"/>
        <end position="463"/>
    </location>
</feature>
<evidence type="ECO:0000259" key="6">
    <source>
        <dbReference type="Pfam" id="PF12430"/>
    </source>
</evidence>
<sequence>MDIYSNTPDLDKCTDDSCVPPGLRHPHSTFSTTSLILTTLSSVPFFLTFILVGLFAFLRVFPYLTNEQNSLTNGGRLLSPTKASPTFSLPPTLKPAPSTVSRRLSALVFAITLGATGVLSELILCEIMDWGDTNARWLWFRCTINVLLLLLIIVAPLLEIYAFITRRDESELIAISSPKPSAWKRRSRGLAMVVMFVGWLWLFYKLGDHLPLPPADEVLFPDGSMSFETTAKGISDECLSRLGVIGVSLMALLSGFGCISAPWYSFTRKSSPVTETDLRRAQGGLEATVQMLESKRLKLAQIERKLNSNSATDGGMISKMMSSLRGTDELREASTLQMEISGLVAMQTSLSTEVHDISTRLKEQERAHTALGRVYAIVQFGFSIYCLYRISSTVLLRFSTWTTSADTHTFSQKDPIGNILAVVIKHYDHDLNREAWSRNIGFAFSGVIIFGSLNSVAITFNMVTRAAPSVWGHAGLALAVSQITAIYVVSAAVLLRSSLPKDMGSVLESSLGVMLDVRWVDGWFDNLFLVGSVVTLICLVLARRFGEEERLAEEDLMERGSKMN</sequence>
<feature type="transmembrane region" description="Helical" evidence="5">
    <location>
        <begin position="144"/>
        <end position="164"/>
    </location>
</feature>
<dbReference type="HOGENOM" id="CLU_039213_0_0_1"/>
<dbReference type="Pfam" id="PF12430">
    <property type="entry name" value="ABA_GPCR"/>
    <property type="match status" value="1"/>
</dbReference>
<dbReference type="Proteomes" id="UP000015100">
    <property type="component" value="Unassembled WGS sequence"/>
</dbReference>
<reference evidence="9" key="2">
    <citation type="submission" date="2013-04" db="EMBL/GenBank/DDBJ databases">
        <title>Genomic mechanisms accounting for the adaptation to parasitism in nematode-trapping fungi.</title>
        <authorList>
            <person name="Ahren D.G."/>
        </authorList>
    </citation>
    <scope>NUCLEOTIDE SEQUENCE [LARGE SCALE GENOMIC DNA]</scope>
    <source>
        <strain evidence="9">CBS 200.50</strain>
    </source>
</reference>
<dbReference type="eggNOG" id="KOG2417">
    <property type="taxonomic scope" value="Eukaryota"/>
</dbReference>
<protein>
    <recommendedName>
        <fullName evidence="10">Abscisic acid G-protein coupled receptor-like domain-containing protein</fullName>
    </recommendedName>
</protein>
<feature type="transmembrane region" description="Helical" evidence="5">
    <location>
        <begin position="242"/>
        <end position="264"/>
    </location>
</feature>
<dbReference type="PANTHER" id="PTHR15948:SF0">
    <property type="entry name" value="GOLGI PH REGULATOR A-RELATED"/>
    <property type="match status" value="1"/>
</dbReference>
<reference evidence="8 9" key="1">
    <citation type="journal article" date="2013" name="PLoS Genet.">
        <title>Genomic mechanisms accounting for the adaptation to parasitism in nematode-trapping fungi.</title>
        <authorList>
            <person name="Meerupati T."/>
            <person name="Andersson K.M."/>
            <person name="Friman E."/>
            <person name="Kumar D."/>
            <person name="Tunlid A."/>
            <person name="Ahren D."/>
        </authorList>
    </citation>
    <scope>NUCLEOTIDE SEQUENCE [LARGE SCALE GENOMIC DNA]</scope>
    <source>
        <strain evidence="8 9">CBS 200.50</strain>
    </source>
</reference>
<feature type="transmembrane region" description="Helical" evidence="5">
    <location>
        <begin position="523"/>
        <end position="542"/>
    </location>
</feature>
<organism evidence="8 9">
    <name type="scientific">Dactylellina haptotyla (strain CBS 200.50)</name>
    <name type="common">Nematode-trapping fungus</name>
    <name type="synonym">Monacrosporium haptotylum</name>
    <dbReference type="NCBI Taxonomy" id="1284197"/>
    <lineage>
        <taxon>Eukaryota</taxon>
        <taxon>Fungi</taxon>
        <taxon>Dikarya</taxon>
        <taxon>Ascomycota</taxon>
        <taxon>Pezizomycotina</taxon>
        <taxon>Orbiliomycetes</taxon>
        <taxon>Orbiliales</taxon>
        <taxon>Orbiliaceae</taxon>
        <taxon>Dactylellina</taxon>
    </lineage>
</organism>
<accession>S8ASR2</accession>
<evidence type="ECO:0000256" key="4">
    <source>
        <dbReference type="ARBA" id="ARBA00023136"/>
    </source>
</evidence>
<dbReference type="InterPro" id="IPR025969">
    <property type="entry name" value="ABA_GPCR_dom"/>
</dbReference>
<dbReference type="AlphaFoldDB" id="S8ASR2"/>
<evidence type="ECO:0000256" key="2">
    <source>
        <dbReference type="ARBA" id="ARBA00022692"/>
    </source>
</evidence>
<evidence type="ECO:0000256" key="1">
    <source>
        <dbReference type="ARBA" id="ARBA00004141"/>
    </source>
</evidence>
<comment type="subcellular location">
    <subcellularLocation>
        <location evidence="1">Membrane</location>
        <topology evidence="1">Multi-pass membrane protein</topology>
    </subcellularLocation>
</comment>
<keyword evidence="9" id="KW-1185">Reference proteome</keyword>
<comment type="caution">
    <text evidence="8">The sequence shown here is derived from an EMBL/GenBank/DDBJ whole genome shotgun (WGS) entry which is preliminary data.</text>
</comment>
<keyword evidence="3 5" id="KW-1133">Transmembrane helix</keyword>
<feature type="transmembrane region" description="Helical" evidence="5">
    <location>
        <begin position="370"/>
        <end position="390"/>
    </location>
</feature>
<dbReference type="OrthoDB" id="264392at2759"/>
<evidence type="ECO:0000313" key="8">
    <source>
        <dbReference type="EMBL" id="EPS44031.1"/>
    </source>
</evidence>
<dbReference type="EMBL" id="AQGS01000059">
    <property type="protein sequence ID" value="EPS44031.1"/>
    <property type="molecule type" value="Genomic_DNA"/>
</dbReference>
<feature type="domain" description="Abscisic acid G-protein coupled receptor-like" evidence="6">
    <location>
        <begin position="366"/>
        <end position="544"/>
    </location>
</feature>
<dbReference type="Pfam" id="PF12537">
    <property type="entry name" value="GPHR_N"/>
    <property type="match status" value="1"/>
</dbReference>
<dbReference type="InterPro" id="IPR015672">
    <property type="entry name" value="GPHR/GTG"/>
</dbReference>
<evidence type="ECO:0000256" key="3">
    <source>
        <dbReference type="ARBA" id="ARBA00022989"/>
    </source>
</evidence>
<name>S8ASR2_DACHA</name>
<evidence type="ECO:0000313" key="9">
    <source>
        <dbReference type="Proteomes" id="UP000015100"/>
    </source>
</evidence>